<sequence length="38" mass="4539">MFNSNVYFIGHCQKPWGEWVWLLLVKTCNMIMTGCKFI</sequence>
<evidence type="ECO:0000313" key="1">
    <source>
        <dbReference type="EMBL" id="MBX67193.1"/>
    </source>
</evidence>
<reference evidence="1" key="1">
    <citation type="submission" date="2018-02" db="EMBL/GenBank/DDBJ databases">
        <title>Rhizophora mucronata_Transcriptome.</title>
        <authorList>
            <person name="Meera S.P."/>
            <person name="Sreeshan A."/>
            <person name="Augustine A."/>
        </authorList>
    </citation>
    <scope>NUCLEOTIDE SEQUENCE</scope>
    <source>
        <tissue evidence="1">Leaf</tissue>
    </source>
</reference>
<dbReference type="AlphaFoldDB" id="A0A2P2QJP6"/>
<protein>
    <submittedName>
        <fullName evidence="1">Uncharacterized protein</fullName>
    </submittedName>
</protein>
<organism evidence="1">
    <name type="scientific">Rhizophora mucronata</name>
    <name type="common">Asiatic mangrove</name>
    <dbReference type="NCBI Taxonomy" id="61149"/>
    <lineage>
        <taxon>Eukaryota</taxon>
        <taxon>Viridiplantae</taxon>
        <taxon>Streptophyta</taxon>
        <taxon>Embryophyta</taxon>
        <taxon>Tracheophyta</taxon>
        <taxon>Spermatophyta</taxon>
        <taxon>Magnoliopsida</taxon>
        <taxon>eudicotyledons</taxon>
        <taxon>Gunneridae</taxon>
        <taxon>Pentapetalae</taxon>
        <taxon>rosids</taxon>
        <taxon>fabids</taxon>
        <taxon>Malpighiales</taxon>
        <taxon>Rhizophoraceae</taxon>
        <taxon>Rhizophora</taxon>
    </lineage>
</organism>
<proteinExistence type="predicted"/>
<name>A0A2P2QJP6_RHIMU</name>
<dbReference type="EMBL" id="GGEC01086709">
    <property type="protein sequence ID" value="MBX67193.1"/>
    <property type="molecule type" value="Transcribed_RNA"/>
</dbReference>
<accession>A0A2P2QJP6</accession>